<dbReference type="EMBL" id="JAQQDB010000064">
    <property type="protein sequence ID" value="MFM0522925.1"/>
    <property type="molecule type" value="Genomic_DNA"/>
</dbReference>
<proteinExistence type="predicted"/>
<evidence type="ECO:0000313" key="2">
    <source>
        <dbReference type="Proteomes" id="UP001629462"/>
    </source>
</evidence>
<sequence>MKTVQVCQRDSALLSDVPPIDKVAEIVRGPGVTSVLAQLRQVAPIYQQAEGPEALRRPLGPGRAETVQSIVRTSTKIAPLADSIPSSLAAKLSNTLEICHSQTICERLL</sequence>
<protein>
    <submittedName>
        <fullName evidence="1">Uncharacterized protein</fullName>
    </submittedName>
</protein>
<comment type="caution">
    <text evidence="1">The sequence shown here is derived from an EMBL/GenBank/DDBJ whole genome shotgun (WGS) entry which is preliminary data.</text>
</comment>
<dbReference type="RefSeq" id="WP_408164150.1">
    <property type="nucleotide sequence ID" value="NZ_JAQQDB010000064.1"/>
</dbReference>
<name>A0ABW9CYX9_9BURK</name>
<evidence type="ECO:0000313" key="1">
    <source>
        <dbReference type="EMBL" id="MFM0522925.1"/>
    </source>
</evidence>
<organism evidence="1 2">
    <name type="scientific">Caballeronia jiangsuensis</name>
    <dbReference type="NCBI Taxonomy" id="1458357"/>
    <lineage>
        <taxon>Bacteria</taxon>
        <taxon>Pseudomonadati</taxon>
        <taxon>Pseudomonadota</taxon>
        <taxon>Betaproteobacteria</taxon>
        <taxon>Burkholderiales</taxon>
        <taxon>Burkholderiaceae</taxon>
        <taxon>Caballeronia</taxon>
    </lineage>
</organism>
<keyword evidence="2" id="KW-1185">Reference proteome</keyword>
<accession>A0ABW9CYX9</accession>
<dbReference type="Proteomes" id="UP001629462">
    <property type="component" value="Unassembled WGS sequence"/>
</dbReference>
<gene>
    <name evidence="1" type="ORF">PQR08_36495</name>
</gene>
<reference evidence="1 2" key="1">
    <citation type="journal article" date="2024" name="Chem. Sci.">
        <title>Discovery of megapolipeptins by genome mining of a Burkholderiales bacteria collection.</title>
        <authorList>
            <person name="Paulo B.S."/>
            <person name="Recchia M.J.J."/>
            <person name="Lee S."/>
            <person name="Fergusson C.H."/>
            <person name="Romanowski S.B."/>
            <person name="Hernandez A."/>
            <person name="Krull N."/>
            <person name="Liu D.Y."/>
            <person name="Cavanagh H."/>
            <person name="Bos A."/>
            <person name="Gray C.A."/>
            <person name="Murphy B.T."/>
            <person name="Linington R.G."/>
            <person name="Eustaquio A.S."/>
        </authorList>
    </citation>
    <scope>NUCLEOTIDE SEQUENCE [LARGE SCALE GENOMIC DNA]</scope>
    <source>
        <strain evidence="1 2">RL17-374-BIF-D</strain>
    </source>
</reference>